<evidence type="ECO:0000256" key="1">
    <source>
        <dbReference type="ARBA" id="ARBA00008144"/>
    </source>
</evidence>
<accession>A0ABP0AUV9</accession>
<evidence type="ECO:0000313" key="9">
    <source>
        <dbReference type="Proteomes" id="UP001642405"/>
    </source>
</evidence>
<dbReference type="Proteomes" id="UP001642405">
    <property type="component" value="Unassembled WGS sequence"/>
</dbReference>
<proteinExistence type="inferred from homology"/>
<dbReference type="SUPFAM" id="SSF48371">
    <property type="entry name" value="ARM repeat"/>
    <property type="match status" value="1"/>
</dbReference>
<protein>
    <submittedName>
        <fullName evidence="8">Endocytosis and vacuole integrity protein</fullName>
    </submittedName>
</protein>
<evidence type="ECO:0000259" key="6">
    <source>
        <dbReference type="Pfam" id="PF16206"/>
    </source>
</evidence>
<keyword evidence="2" id="KW-0813">Transport</keyword>
<evidence type="ECO:0000256" key="3">
    <source>
        <dbReference type="ARBA" id="ARBA00022927"/>
    </source>
</evidence>
<feature type="region of interest" description="Disordered" evidence="4">
    <location>
        <begin position="488"/>
        <end position="535"/>
    </location>
</feature>
<evidence type="ECO:0000259" key="7">
    <source>
        <dbReference type="Pfam" id="PF16213"/>
    </source>
</evidence>
<feature type="compositionally biased region" description="Low complexity" evidence="4">
    <location>
        <begin position="508"/>
        <end position="517"/>
    </location>
</feature>
<feature type="compositionally biased region" description="Basic and acidic residues" evidence="4">
    <location>
        <begin position="488"/>
        <end position="507"/>
    </location>
</feature>
<comment type="caution">
    <text evidence="8">The sequence shown here is derived from an EMBL/GenBank/DDBJ whole genome shotgun (WGS) entry which is preliminary data.</text>
</comment>
<keyword evidence="3" id="KW-0653">Protein transport</keyword>
<dbReference type="InterPro" id="IPR032691">
    <property type="entry name" value="Mon2/Sec7/BIG1-like_HUS"/>
</dbReference>
<gene>
    <name evidence="8" type="primary">MON2</name>
    <name evidence="8" type="ORF">SCUCBS95973_000998</name>
</gene>
<evidence type="ECO:0000259" key="5">
    <source>
        <dbReference type="Pfam" id="PF12783"/>
    </source>
</evidence>
<organism evidence="8 9">
    <name type="scientific">Sporothrix curviconia</name>
    <dbReference type="NCBI Taxonomy" id="1260050"/>
    <lineage>
        <taxon>Eukaryota</taxon>
        <taxon>Fungi</taxon>
        <taxon>Dikarya</taxon>
        <taxon>Ascomycota</taxon>
        <taxon>Pezizomycotina</taxon>
        <taxon>Sordariomycetes</taxon>
        <taxon>Sordariomycetidae</taxon>
        <taxon>Ophiostomatales</taxon>
        <taxon>Ophiostomataceae</taxon>
        <taxon>Sporothrix</taxon>
    </lineage>
</organism>
<feature type="domain" description="Mon2 C-terminal" evidence="6">
    <location>
        <begin position="1042"/>
        <end position="1268"/>
    </location>
</feature>
<comment type="similarity">
    <text evidence="1">Belongs to the MON2 family.</text>
</comment>
<dbReference type="InterPro" id="IPR032817">
    <property type="entry name" value="Mon2_C"/>
</dbReference>
<dbReference type="EMBL" id="CAWUHB010000003">
    <property type="protein sequence ID" value="CAK7211051.1"/>
    <property type="molecule type" value="Genomic_DNA"/>
</dbReference>
<feature type="region of interest" description="Disordered" evidence="4">
    <location>
        <begin position="19"/>
        <end position="38"/>
    </location>
</feature>
<evidence type="ECO:0000256" key="2">
    <source>
        <dbReference type="ARBA" id="ARBA00022448"/>
    </source>
</evidence>
<dbReference type="InterPro" id="IPR016024">
    <property type="entry name" value="ARM-type_fold"/>
</dbReference>
<dbReference type="PANTHER" id="PTHR10663:SF333">
    <property type="entry name" value="PROTEIN MON2 HOMOLOG"/>
    <property type="match status" value="1"/>
</dbReference>
<sequence>MTAQVLTAELGNLIQESKRKHHDLRQASQRQAGRELASEKSLEELKSLSDSSEANIGAALSQHANFVNPFIIACGTRTVKFTSIAIVCLQRLITVKGVPRSRLDQVLQALREASAGGLDVQLRILQSLPSLLQNYAADIAGDLLITSLNICFVLQASKNVVVNNTASATLQQLLISVFDKVVTEDKTGAQSPTVGEAPVQNGTVGLRQAALDAYHVFNDICLLTEAARPDYLRFSSLSQTFGLELVESVLTNHPALFSSHPEQTHVLRSRLMPFLTHALVSKPNFPTAVRIVRVLYTILRRHLALLVAESGEALAALSHVLDHDGVLWKRLLCLEAFKGIFSDPALVRQLYILYDAKEGEKDILQELLATFVRVSTEKPSVIGLGHQSTIPVQGYSGGGTGVADTAVLEASGMSGMVTNSSLMEGTSTGISSQWSTIRTPCIDQLDKAEPLTIPDSYIFSLILACITSLSEGLAKFILPLTVPRENRNQKRLQKQDVRANSSAKEEQQASAATAAAAPGLERSASARRNPIPRNPLLLKDHPLHAEVKAYADMIDRCWPAILATCSTFLYSALDSEYYHALVRSFQRFTHVAGLLQLNTPRDAFLTTLGKAAVPPNVITACHNAGVRPMTPTSSGGDTPTSLFGNARGLLSVDSLVSQSSPAEKPRQVSGDMAAASINTRNLLCLRALLNLGIALGPTLESSWQIVLETLQQADFVLFTSGKAAGRTLTVVRSADPQAEAEASQLLSNFGSEIKAVETAASRLFESTADFPNAAFVEFVVAICSLLEKRPESPTTAGDSAEDDGPESPETTPRKVSAAESSGSGSGSGSGLKPPVVKHKRVMSITTAPASTHTQEDQFVLAKLGDIASINLERLLYSAPEVSGWIPLTRELTGTLSSALTTITVRMRAAETLVRFVLEATSAVAGEKEVTRSRMQLRLLEALRDSLLPMQNPDRTGSITTASTDIDIHKVVLDGLKSLLEDSGEALINGWNVVFEIIDSLFMEDRPSSVTRRSGDASEGALATRSTRLIKPSFASLQLICSDFLSSLPNTCYLSLVNTLYKFCTQGDDLNVALTTVTFYWAISDFLHGRSGTMSIAAAMEGGSSDAALVKLANDTAHPGSGAALWMLLLLRLTAVTTDQRLELRNSAVQTLLRIIHAYGNSLSAEAWAVCIRSVIFRLLSSTEGRLRTASEKTTTSKSVAAEWNETAVVIVNGVSELLANYLDVLASHAVFPSLWEDLLQHFAAMLDFKALDVSTAVFGSLASILSKSGGRSRWSFDKKAVDLSWGIWSRGIPALPVSDTTPAEKDRERGSAKGEDNQRCLVSWVNAFVEIERLMRDEMDLEKTNQALDMLHHAVLGASPGSYANDIEYMTALQSQVLEVFKVVRTDIPGAASAVIIQLASLVSVAFDAVDTSPQRKRTFVAMSKESMAILQHLVKQHADGPDIYASGAFATALSALAKAVTLKYRFPITTKSLQPWKAAINAALSILETALPHLKEKTVPRPAFQGAWDTIAEIANGIIGADLQHEQAPQDGRTIAADQQFDIDAFHQLRELIIPSLGSAAVAEKTRKAYAEGLFRMSILHPPSPTDAALLSRTGAGHANGDAPGSGDLSSLYKAGRGRTIDPAPTKRANMSYVCLDELFALVSTHDEDCNKPSIVVVPPTPRLPQSMTIGPPPLPSASATGSVTASDSSEHALHVRLAQTAAPYLILRCALTIRSYVSDQPLRGHMPQPLSQRRELSRILRCLVDLKSEPGAIPDLDGVDSDARKHLLRLYPLLVKASQVAGTAGDDKTLALVGEALDAVGTELGV</sequence>
<reference evidence="8 9" key="1">
    <citation type="submission" date="2024-01" db="EMBL/GenBank/DDBJ databases">
        <authorList>
            <person name="Allen C."/>
            <person name="Tagirdzhanova G."/>
        </authorList>
    </citation>
    <scope>NUCLEOTIDE SEQUENCE [LARGE SCALE GENOMIC DNA]</scope>
</reference>
<feature type="region of interest" description="Disordered" evidence="4">
    <location>
        <begin position="790"/>
        <end position="835"/>
    </location>
</feature>
<feature type="domain" description="Mon2/Sec7/BIG1-like dimerisation and cyclophilin-binding" evidence="7">
    <location>
        <begin position="4"/>
        <end position="185"/>
    </location>
</feature>
<dbReference type="PANTHER" id="PTHR10663">
    <property type="entry name" value="GUANYL-NUCLEOTIDE EXCHANGE FACTOR"/>
    <property type="match status" value="1"/>
</dbReference>
<name>A0ABP0AUV9_9PEZI</name>
<dbReference type="Pfam" id="PF16206">
    <property type="entry name" value="Mon2_C"/>
    <property type="match status" value="1"/>
</dbReference>
<evidence type="ECO:0000256" key="4">
    <source>
        <dbReference type="SAM" id="MobiDB-lite"/>
    </source>
</evidence>
<dbReference type="Pfam" id="PF16213">
    <property type="entry name" value="DCB"/>
    <property type="match status" value="1"/>
</dbReference>
<feature type="domain" description="Mon2/Sec7/BIG1-like HUS" evidence="5">
    <location>
        <begin position="210"/>
        <end position="363"/>
    </location>
</feature>
<dbReference type="Pfam" id="PF12783">
    <property type="entry name" value="Sec7-like_HUS"/>
    <property type="match status" value="1"/>
</dbReference>
<keyword evidence="9" id="KW-1185">Reference proteome</keyword>
<evidence type="ECO:0000313" key="8">
    <source>
        <dbReference type="EMBL" id="CAK7211051.1"/>
    </source>
</evidence>
<dbReference type="InterPro" id="IPR032629">
    <property type="entry name" value="DCB_dom"/>
</dbReference>